<dbReference type="Proteomes" id="UP000824120">
    <property type="component" value="Chromosome 2"/>
</dbReference>
<dbReference type="EMBL" id="JACXVP010000002">
    <property type="protein sequence ID" value="KAG5621100.1"/>
    <property type="molecule type" value="Genomic_DNA"/>
</dbReference>
<proteinExistence type="predicted"/>
<sequence>MEQNCTRELGNTKTNVLKQLAELEDIRENRTLRPEEITSKTTLISEFEDIAKREEIAWRQRSRAVWQEQGDRSTNFFHRTANAHRRMNTVSKLKVRRKFD</sequence>
<evidence type="ECO:0000313" key="2">
    <source>
        <dbReference type="Proteomes" id="UP000824120"/>
    </source>
</evidence>
<keyword evidence="2" id="KW-1185">Reference proteome</keyword>
<comment type="caution">
    <text evidence="1">The sequence shown here is derived from an EMBL/GenBank/DDBJ whole genome shotgun (WGS) entry which is preliminary data.</text>
</comment>
<dbReference type="OrthoDB" id="1305614at2759"/>
<name>A0A9J6A9Y5_SOLCO</name>
<reference evidence="1 2" key="1">
    <citation type="submission" date="2020-09" db="EMBL/GenBank/DDBJ databases">
        <title>De no assembly of potato wild relative species, Solanum commersonii.</title>
        <authorList>
            <person name="Cho K."/>
        </authorList>
    </citation>
    <scope>NUCLEOTIDE SEQUENCE [LARGE SCALE GENOMIC DNA]</scope>
    <source>
        <strain evidence="1">LZ3.2</strain>
        <tissue evidence="1">Leaf</tissue>
    </source>
</reference>
<protein>
    <submittedName>
        <fullName evidence="1">Uncharacterized protein</fullName>
    </submittedName>
</protein>
<accession>A0A9J6A9Y5</accession>
<dbReference type="AlphaFoldDB" id="A0A9J6A9Y5"/>
<evidence type="ECO:0000313" key="1">
    <source>
        <dbReference type="EMBL" id="KAG5621100.1"/>
    </source>
</evidence>
<gene>
    <name evidence="1" type="ORF">H5410_006318</name>
</gene>
<organism evidence="1 2">
    <name type="scientific">Solanum commersonii</name>
    <name type="common">Commerson's wild potato</name>
    <name type="synonym">Commerson's nightshade</name>
    <dbReference type="NCBI Taxonomy" id="4109"/>
    <lineage>
        <taxon>Eukaryota</taxon>
        <taxon>Viridiplantae</taxon>
        <taxon>Streptophyta</taxon>
        <taxon>Embryophyta</taxon>
        <taxon>Tracheophyta</taxon>
        <taxon>Spermatophyta</taxon>
        <taxon>Magnoliopsida</taxon>
        <taxon>eudicotyledons</taxon>
        <taxon>Gunneridae</taxon>
        <taxon>Pentapetalae</taxon>
        <taxon>asterids</taxon>
        <taxon>lamiids</taxon>
        <taxon>Solanales</taxon>
        <taxon>Solanaceae</taxon>
        <taxon>Solanoideae</taxon>
        <taxon>Solaneae</taxon>
        <taxon>Solanum</taxon>
    </lineage>
</organism>